<evidence type="ECO:0000256" key="2">
    <source>
        <dbReference type="PIRNR" id="PIRNR006429"/>
    </source>
</evidence>
<dbReference type="STRING" id="33936.AZI98_10335"/>
<comment type="similarity">
    <text evidence="1 2">Belongs to the glutamate synthase family.</text>
</comment>
<dbReference type="SUPFAM" id="SSF51395">
    <property type="entry name" value="FMN-linked oxidoreductases"/>
    <property type="match status" value="1"/>
</dbReference>
<dbReference type="EMBL" id="LWBR01000026">
    <property type="protein sequence ID" value="KZN96104.1"/>
    <property type="molecule type" value="Genomic_DNA"/>
</dbReference>
<dbReference type="InterPro" id="IPR013785">
    <property type="entry name" value="Aldolase_TIM"/>
</dbReference>
<dbReference type="PIRSF" id="PIRSF006429">
    <property type="entry name" value="GOGAT_lg_2"/>
    <property type="match status" value="1"/>
</dbReference>
<name>A0A165XJS0_9BACI</name>
<dbReference type="OrthoDB" id="9758182at2"/>
<dbReference type="RefSeq" id="WP_063388217.1">
    <property type="nucleotide sequence ID" value="NZ_LWBR01000026.1"/>
</dbReference>
<evidence type="ECO:0000313" key="5">
    <source>
        <dbReference type="Proteomes" id="UP000076476"/>
    </source>
</evidence>
<dbReference type="InterPro" id="IPR002932">
    <property type="entry name" value="Glu_synthdom"/>
</dbReference>
<evidence type="ECO:0000313" key="4">
    <source>
        <dbReference type="EMBL" id="KZN96104.1"/>
    </source>
</evidence>
<proteinExistence type="inferred from homology"/>
<dbReference type="Proteomes" id="UP000076476">
    <property type="component" value="Unassembled WGS sequence"/>
</dbReference>
<dbReference type="PANTHER" id="PTHR43819">
    <property type="entry name" value="ARCHAEAL-TYPE GLUTAMATE SYNTHASE [NADPH]"/>
    <property type="match status" value="1"/>
</dbReference>
<dbReference type="GO" id="GO:0006537">
    <property type="term" value="P:glutamate biosynthetic process"/>
    <property type="evidence" value="ECO:0007669"/>
    <property type="project" value="InterPro"/>
</dbReference>
<dbReference type="PANTHER" id="PTHR43819:SF1">
    <property type="entry name" value="ARCHAEAL-TYPE GLUTAMATE SYNTHASE [NADPH]"/>
    <property type="match status" value="1"/>
</dbReference>
<gene>
    <name evidence="4" type="ORF">AZI98_10335</name>
</gene>
<reference evidence="4 5" key="1">
    <citation type="submission" date="2016-04" db="EMBL/GenBank/DDBJ databases">
        <title>Draft genome sequence of Aeribacillus pallidus 8m3 from petroleum reservoir.</title>
        <authorList>
            <person name="Poltaraus A.B."/>
            <person name="Nazina T.N."/>
            <person name="Tourova T.P."/>
            <person name="Malakho S.M."/>
            <person name="Korshunova A.V."/>
            <person name="Sokolova D.S."/>
        </authorList>
    </citation>
    <scope>NUCLEOTIDE SEQUENCE [LARGE SCALE GENOMIC DNA]</scope>
    <source>
        <strain evidence="4 5">8m3</strain>
    </source>
</reference>
<dbReference type="InterPro" id="IPR024188">
    <property type="entry name" value="GltB"/>
</dbReference>
<dbReference type="Gene3D" id="3.20.20.70">
    <property type="entry name" value="Aldolase class I"/>
    <property type="match status" value="1"/>
</dbReference>
<accession>A0A165XJS0</accession>
<dbReference type="CDD" id="cd02808">
    <property type="entry name" value="GltS_FMN"/>
    <property type="match status" value="1"/>
</dbReference>
<dbReference type="AlphaFoldDB" id="A0A165XJS0"/>
<evidence type="ECO:0000259" key="3">
    <source>
        <dbReference type="Pfam" id="PF01645"/>
    </source>
</evidence>
<feature type="domain" description="Glutamate synthase" evidence="3">
    <location>
        <begin position="120"/>
        <end position="429"/>
    </location>
</feature>
<organism evidence="4 5">
    <name type="scientific">Aeribacillus pallidus</name>
    <dbReference type="NCBI Taxonomy" id="33936"/>
    <lineage>
        <taxon>Bacteria</taxon>
        <taxon>Bacillati</taxon>
        <taxon>Bacillota</taxon>
        <taxon>Bacilli</taxon>
        <taxon>Bacillales</taxon>
        <taxon>Bacillaceae</taxon>
        <taxon>Aeribacillus</taxon>
    </lineage>
</organism>
<dbReference type="Pfam" id="PF01645">
    <property type="entry name" value="Glu_synthase"/>
    <property type="match status" value="1"/>
</dbReference>
<protein>
    <submittedName>
        <fullName evidence="4">Glutamate synthase</fullName>
    </submittedName>
</protein>
<evidence type="ECO:0000256" key="1">
    <source>
        <dbReference type="ARBA" id="ARBA00009716"/>
    </source>
</evidence>
<dbReference type="GO" id="GO:0015930">
    <property type="term" value="F:glutamate synthase activity"/>
    <property type="evidence" value="ECO:0007669"/>
    <property type="project" value="InterPro"/>
</dbReference>
<keyword evidence="5" id="KW-1185">Reference proteome</keyword>
<comment type="caution">
    <text evidence="4">The sequence shown here is derived from an EMBL/GenBank/DDBJ whole genome shotgun (WGS) entry which is preliminary data.</text>
</comment>
<sequence>MNEFLVIGALLLSPLLTYVIVLLTIRPLIKRATSSFTKILMGDPYMENVWEMVSAFTRISPRIVVENSLRAAEGKIIDRPFGSPRKFLNFDGLVFSPAQLAIFPAKEDAKVEMKTVIGPLAKKPLTIDMPVLLGGMAYGLGVSEQVRIAQAWGTAVVGTACNIGEGGFLQEERERAKHLIVQYHTANWGKNADVLKQADAVEIHIGQGASAAVPARISPEFLQGKARDILGLKPDETAVIPRRFNEWNSPNDLRKVVKELKQLTGGVPIGIKICASNRLEEDIEYGLLAGVDFISIDGGQAGTKGSAPIIQDDFGLPTIYALTRAVHYITKREMKGKVSLLIGGGINTPGDALKALALGADAVYIGTAALWAMTHTQVVKTIPFEPPTVLAFYSGRMADQFNKEEAAYYLSNFLTSFSEEIQVAVKGLGKTNVHDVNKSDLVALDETTSKITKVPLAFDPNETAHMTGSKN</sequence>